<reference evidence="15 16" key="1">
    <citation type="journal article" date="2012" name="Science">
        <title>The Paleozoic origin of enzymatic lignin decomposition reconstructed from 31 fungal genomes.</title>
        <authorList>
            <person name="Floudas D."/>
            <person name="Binder M."/>
            <person name="Riley R."/>
            <person name="Barry K."/>
            <person name="Blanchette R.A."/>
            <person name="Henrissat B."/>
            <person name="Martinez A.T."/>
            <person name="Otillar R."/>
            <person name="Spatafora J.W."/>
            <person name="Yadav J.S."/>
            <person name="Aerts A."/>
            <person name="Benoit I."/>
            <person name="Boyd A."/>
            <person name="Carlson A."/>
            <person name="Copeland A."/>
            <person name="Coutinho P.M."/>
            <person name="de Vries R.P."/>
            <person name="Ferreira P."/>
            <person name="Findley K."/>
            <person name="Foster B."/>
            <person name="Gaskell J."/>
            <person name="Glotzer D."/>
            <person name="Gorecki P."/>
            <person name="Heitman J."/>
            <person name="Hesse C."/>
            <person name="Hori C."/>
            <person name="Igarashi K."/>
            <person name="Jurgens J.A."/>
            <person name="Kallen N."/>
            <person name="Kersten P."/>
            <person name="Kohler A."/>
            <person name="Kuees U."/>
            <person name="Kumar T.K.A."/>
            <person name="Kuo A."/>
            <person name="LaButti K."/>
            <person name="Larrondo L.F."/>
            <person name="Lindquist E."/>
            <person name="Ling A."/>
            <person name="Lombard V."/>
            <person name="Lucas S."/>
            <person name="Lundell T."/>
            <person name="Martin R."/>
            <person name="McLaughlin D.J."/>
            <person name="Morgenstern I."/>
            <person name="Morin E."/>
            <person name="Murat C."/>
            <person name="Nagy L.G."/>
            <person name="Nolan M."/>
            <person name="Ohm R.A."/>
            <person name="Patyshakuliyeva A."/>
            <person name="Rokas A."/>
            <person name="Ruiz-Duenas F.J."/>
            <person name="Sabat G."/>
            <person name="Salamov A."/>
            <person name="Samejima M."/>
            <person name="Schmutz J."/>
            <person name="Slot J.C."/>
            <person name="St John F."/>
            <person name="Stenlid J."/>
            <person name="Sun H."/>
            <person name="Sun S."/>
            <person name="Syed K."/>
            <person name="Tsang A."/>
            <person name="Wiebenga A."/>
            <person name="Young D."/>
            <person name="Pisabarro A."/>
            <person name="Eastwood D.C."/>
            <person name="Martin F."/>
            <person name="Cullen D."/>
            <person name="Grigoriev I.V."/>
            <person name="Hibbett D.S."/>
        </authorList>
    </citation>
    <scope>NUCLEOTIDE SEQUENCE [LARGE SCALE GENOMIC DNA]</scope>
    <source>
        <strain evidence="15 16">DJM-731 SS1</strain>
    </source>
</reference>
<evidence type="ECO:0000313" key="16">
    <source>
        <dbReference type="Proteomes" id="UP000030653"/>
    </source>
</evidence>
<dbReference type="Pfam" id="PF01872">
    <property type="entry name" value="RibD_C"/>
    <property type="match status" value="1"/>
</dbReference>
<dbReference type="GeneID" id="63691401"/>
<dbReference type="Proteomes" id="UP000030653">
    <property type="component" value="Unassembled WGS sequence"/>
</dbReference>
<gene>
    <name evidence="15" type="ORF">DACRYDRAFT_78429</name>
</gene>
<feature type="compositionally biased region" description="Low complexity" evidence="13">
    <location>
        <begin position="27"/>
        <end position="36"/>
    </location>
</feature>
<dbReference type="GO" id="GO:0008703">
    <property type="term" value="F:5-amino-6-(5-phosphoribosylamino)uracil reductase activity"/>
    <property type="evidence" value="ECO:0007669"/>
    <property type="project" value="InterPro"/>
</dbReference>
<feature type="region of interest" description="Disordered" evidence="13">
    <location>
        <begin position="98"/>
        <end position="133"/>
    </location>
</feature>
<dbReference type="Gene3D" id="3.40.430.10">
    <property type="entry name" value="Dihydrofolate Reductase, subunit A"/>
    <property type="match status" value="1"/>
</dbReference>
<feature type="region of interest" description="Disordered" evidence="13">
    <location>
        <begin position="15"/>
        <end position="39"/>
    </location>
</feature>
<evidence type="ECO:0000256" key="12">
    <source>
        <dbReference type="ARBA" id="ARBA00049020"/>
    </source>
</evidence>
<evidence type="ECO:0000256" key="9">
    <source>
        <dbReference type="ARBA" id="ARBA00030073"/>
    </source>
</evidence>
<keyword evidence="7" id="KW-0521">NADP</keyword>
<keyword evidence="6" id="KW-0686">Riboflavin biosynthesis</keyword>
<comment type="function">
    <text evidence="1">Catalyzes an early step in riboflavin biosynthesis, the NADPH-dependent reduction of the ribose side chain of 2,5-diamino-6-ribosylamino-4(3H)-pyrimidinone 5'-phosphate, yielding 2,5-diamino-6-ribitylamino-4(3H)-pyrimidinone 5'-phosphate.</text>
</comment>
<evidence type="ECO:0000313" key="15">
    <source>
        <dbReference type="EMBL" id="EJU02594.1"/>
    </source>
</evidence>
<feature type="compositionally biased region" description="Low complexity" evidence="13">
    <location>
        <begin position="98"/>
        <end position="114"/>
    </location>
</feature>
<keyword evidence="16" id="KW-1185">Reference proteome</keyword>
<protein>
    <recommendedName>
        <fullName evidence="5">2,5-diamino-6-ribosylamino-4(3H)-pyrimidinone 5'-phosphate reductase</fullName>
        <ecNumber evidence="4">1.1.1.302</ecNumber>
    </recommendedName>
    <alternativeName>
        <fullName evidence="10">2,5-diamino-6-(5-phospho-D-ribosylamino)pyrimidin-4(3H)-one reductase</fullName>
    </alternativeName>
    <alternativeName>
        <fullName evidence="9">2,5-diamino-6-ribitylamino-4(3H)-pyrimidinone 5'-phosphate synthase</fullName>
    </alternativeName>
</protein>
<accession>M5G1I9</accession>
<evidence type="ECO:0000256" key="7">
    <source>
        <dbReference type="ARBA" id="ARBA00022857"/>
    </source>
</evidence>
<dbReference type="InterPro" id="IPR050765">
    <property type="entry name" value="Riboflavin_Biosynth_HTPR"/>
</dbReference>
<sequence>MSSLSSPSLLQQAQSFLDPLLPPPSSTPTNPSSNPSKPFLTLTYAQSLDSKIALRGRPLSLSGKESLVLTHLMRARHDAILVGVGTVLVDDPQLNVRLLPPSTPTSTISTSPSPLSTPTPTNPSPSPALPSWPSPRPVILDPHLRLPSHSRLLTNLAQGAVQPWIICAALELPDPAHPELKGRKAALSELGAEVFEVPLLADGHLSLPAVLDLLYSKGIQSLMVEGGQRVITSFLASGLIDLLIVTVAPILVGPAGIGFVRESPLGTGTGGVAGGAGGAGEELPWGKMRGVATQVFGRDAVMALIPHGVDP</sequence>
<evidence type="ECO:0000256" key="11">
    <source>
        <dbReference type="ARBA" id="ARBA00047550"/>
    </source>
</evidence>
<comment type="similarity">
    <text evidence="3">Belongs to the HTP reductase family.</text>
</comment>
<evidence type="ECO:0000259" key="14">
    <source>
        <dbReference type="Pfam" id="PF01872"/>
    </source>
</evidence>
<evidence type="ECO:0000256" key="4">
    <source>
        <dbReference type="ARBA" id="ARBA00012851"/>
    </source>
</evidence>
<comment type="pathway">
    <text evidence="2">Cofactor biosynthesis; riboflavin biosynthesis.</text>
</comment>
<feature type="compositionally biased region" description="Pro residues" evidence="13">
    <location>
        <begin position="115"/>
        <end position="133"/>
    </location>
</feature>
<dbReference type="PANTHER" id="PTHR38011">
    <property type="entry name" value="DIHYDROFOLATE REDUCTASE FAMILY PROTEIN (AFU_ORTHOLOGUE AFUA_8G06820)"/>
    <property type="match status" value="1"/>
</dbReference>
<proteinExistence type="inferred from homology"/>
<evidence type="ECO:0000256" key="8">
    <source>
        <dbReference type="ARBA" id="ARBA00023002"/>
    </source>
</evidence>
<dbReference type="OMA" id="HYLRYHH"/>
<dbReference type="EMBL" id="JH795861">
    <property type="protein sequence ID" value="EJU02594.1"/>
    <property type="molecule type" value="Genomic_DNA"/>
</dbReference>
<evidence type="ECO:0000256" key="13">
    <source>
        <dbReference type="SAM" id="MobiDB-lite"/>
    </source>
</evidence>
<evidence type="ECO:0000256" key="10">
    <source>
        <dbReference type="ARBA" id="ARBA00031630"/>
    </source>
</evidence>
<keyword evidence="8" id="KW-0560">Oxidoreductase</keyword>
<dbReference type="EC" id="1.1.1.302" evidence="4"/>
<evidence type="ECO:0000256" key="2">
    <source>
        <dbReference type="ARBA" id="ARBA00005104"/>
    </source>
</evidence>
<feature type="domain" description="Bacterial bifunctional deaminase-reductase C-terminal" evidence="14">
    <location>
        <begin position="38"/>
        <end position="254"/>
    </location>
</feature>
<dbReference type="InterPro" id="IPR002734">
    <property type="entry name" value="RibDG_C"/>
</dbReference>
<dbReference type="RefSeq" id="XP_040629488.1">
    <property type="nucleotide sequence ID" value="XM_040776339.1"/>
</dbReference>
<dbReference type="PANTHER" id="PTHR38011:SF7">
    <property type="entry name" value="2,5-DIAMINO-6-RIBOSYLAMINO-4(3H)-PYRIMIDINONE 5'-PHOSPHATE REDUCTASE"/>
    <property type="match status" value="1"/>
</dbReference>
<comment type="catalytic activity">
    <reaction evidence="12">
        <text>2,5-diamino-6-(1-D-ribitylamino)pyrimidin-4(3H)-one 5'-phosphate + NADP(+) = 2,5-diamino-6-(1-D-ribosylamino)pyrimidin-4(3H)-one 5'-phosphate + NADPH + H(+)</text>
        <dbReference type="Rhea" id="RHEA:27278"/>
        <dbReference type="ChEBI" id="CHEBI:15378"/>
        <dbReference type="ChEBI" id="CHEBI:57783"/>
        <dbReference type="ChEBI" id="CHEBI:58349"/>
        <dbReference type="ChEBI" id="CHEBI:58890"/>
        <dbReference type="ChEBI" id="CHEBI:59545"/>
        <dbReference type="EC" id="1.1.1.302"/>
    </reaction>
</comment>
<evidence type="ECO:0000256" key="3">
    <source>
        <dbReference type="ARBA" id="ARBA00009723"/>
    </source>
</evidence>
<organism evidence="15 16">
    <name type="scientific">Dacryopinax primogenitus (strain DJM 731)</name>
    <name type="common">Brown rot fungus</name>
    <dbReference type="NCBI Taxonomy" id="1858805"/>
    <lineage>
        <taxon>Eukaryota</taxon>
        <taxon>Fungi</taxon>
        <taxon>Dikarya</taxon>
        <taxon>Basidiomycota</taxon>
        <taxon>Agaricomycotina</taxon>
        <taxon>Dacrymycetes</taxon>
        <taxon>Dacrymycetales</taxon>
        <taxon>Dacrymycetaceae</taxon>
        <taxon>Dacryopinax</taxon>
    </lineage>
</organism>
<dbReference type="InterPro" id="IPR024072">
    <property type="entry name" value="DHFR-like_dom_sf"/>
</dbReference>
<evidence type="ECO:0000256" key="6">
    <source>
        <dbReference type="ARBA" id="ARBA00022619"/>
    </source>
</evidence>
<dbReference type="AlphaFoldDB" id="M5G1I9"/>
<evidence type="ECO:0000256" key="1">
    <source>
        <dbReference type="ARBA" id="ARBA00003555"/>
    </source>
</evidence>
<dbReference type="GO" id="GO:0009231">
    <property type="term" value="P:riboflavin biosynthetic process"/>
    <property type="evidence" value="ECO:0007669"/>
    <property type="project" value="UniProtKB-KW"/>
</dbReference>
<dbReference type="STRING" id="1858805.M5G1I9"/>
<name>M5G1I9_DACPD</name>
<dbReference type="OrthoDB" id="5432at2759"/>
<evidence type="ECO:0000256" key="5">
    <source>
        <dbReference type="ARBA" id="ARBA00015035"/>
    </source>
</evidence>
<dbReference type="SUPFAM" id="SSF53597">
    <property type="entry name" value="Dihydrofolate reductase-like"/>
    <property type="match status" value="1"/>
</dbReference>
<comment type="catalytic activity">
    <reaction evidence="11">
        <text>2,5-diamino-6-(1-D-ribitylamino)pyrimidin-4(3H)-one 5'-phosphate + NAD(+) = 2,5-diamino-6-(1-D-ribosylamino)pyrimidin-4(3H)-one 5'-phosphate + NADH + H(+)</text>
        <dbReference type="Rhea" id="RHEA:27274"/>
        <dbReference type="ChEBI" id="CHEBI:15378"/>
        <dbReference type="ChEBI" id="CHEBI:57540"/>
        <dbReference type="ChEBI" id="CHEBI:57945"/>
        <dbReference type="ChEBI" id="CHEBI:58890"/>
        <dbReference type="ChEBI" id="CHEBI:59545"/>
        <dbReference type="EC" id="1.1.1.302"/>
    </reaction>
</comment>
<dbReference type="HOGENOM" id="CLU_036590_6_0_1"/>